<name>A0AAD4XN17_9MAGN</name>
<evidence type="ECO:0000256" key="1">
    <source>
        <dbReference type="ARBA" id="ARBA00022723"/>
    </source>
</evidence>
<feature type="domain" description="ZF-HD dimerization-type" evidence="5">
    <location>
        <begin position="11"/>
        <end position="58"/>
    </location>
</feature>
<feature type="region of interest" description="Disordered" evidence="4">
    <location>
        <begin position="198"/>
        <end position="219"/>
    </location>
</feature>
<dbReference type="InterPro" id="IPR009057">
    <property type="entry name" value="Homeodomain-like_sf"/>
</dbReference>
<dbReference type="PANTHER" id="PTHR31948:SF140">
    <property type="entry name" value="ZINC-FINGER HOMEODOMAIN PROTEIN 2"/>
    <property type="match status" value="1"/>
</dbReference>
<evidence type="ECO:0000256" key="4">
    <source>
        <dbReference type="SAM" id="MobiDB-lite"/>
    </source>
</evidence>
<proteinExistence type="predicted"/>
<accession>A0AAD4XN17</accession>
<dbReference type="GO" id="GO:0000976">
    <property type="term" value="F:transcription cis-regulatory region binding"/>
    <property type="evidence" value="ECO:0007669"/>
    <property type="project" value="TreeGrafter"/>
</dbReference>
<keyword evidence="1" id="KW-0479">Metal-binding</keyword>
<evidence type="ECO:0000256" key="3">
    <source>
        <dbReference type="ARBA" id="ARBA00022833"/>
    </source>
</evidence>
<dbReference type="GO" id="GO:0005634">
    <property type="term" value="C:nucleus"/>
    <property type="evidence" value="ECO:0007669"/>
    <property type="project" value="TreeGrafter"/>
</dbReference>
<dbReference type="EMBL" id="JAJJMB010007708">
    <property type="protein sequence ID" value="KAI3928193.1"/>
    <property type="molecule type" value="Genomic_DNA"/>
</dbReference>
<evidence type="ECO:0000256" key="2">
    <source>
        <dbReference type="ARBA" id="ARBA00022771"/>
    </source>
</evidence>
<dbReference type="GO" id="GO:0003700">
    <property type="term" value="F:DNA-binding transcription factor activity"/>
    <property type="evidence" value="ECO:0007669"/>
    <property type="project" value="TreeGrafter"/>
</dbReference>
<evidence type="ECO:0000313" key="6">
    <source>
        <dbReference type="EMBL" id="KAI3928193.1"/>
    </source>
</evidence>
<evidence type="ECO:0000259" key="5">
    <source>
        <dbReference type="PROSITE" id="PS51523"/>
    </source>
</evidence>
<feature type="compositionally biased region" description="Low complexity" evidence="4">
    <location>
        <begin position="201"/>
        <end position="211"/>
    </location>
</feature>
<dbReference type="SUPFAM" id="SSF46689">
    <property type="entry name" value="Homeodomain-like"/>
    <property type="match status" value="1"/>
</dbReference>
<keyword evidence="7" id="KW-1185">Reference proteome</keyword>
<evidence type="ECO:0000313" key="7">
    <source>
        <dbReference type="Proteomes" id="UP001202328"/>
    </source>
</evidence>
<dbReference type="Gene3D" id="1.10.10.60">
    <property type="entry name" value="Homeodomain-like"/>
    <property type="match status" value="1"/>
</dbReference>
<organism evidence="6 7">
    <name type="scientific">Papaver atlanticum</name>
    <dbReference type="NCBI Taxonomy" id="357466"/>
    <lineage>
        <taxon>Eukaryota</taxon>
        <taxon>Viridiplantae</taxon>
        <taxon>Streptophyta</taxon>
        <taxon>Embryophyta</taxon>
        <taxon>Tracheophyta</taxon>
        <taxon>Spermatophyta</taxon>
        <taxon>Magnoliopsida</taxon>
        <taxon>Ranunculales</taxon>
        <taxon>Papaveraceae</taxon>
        <taxon>Papaveroideae</taxon>
        <taxon>Papaver</taxon>
    </lineage>
</organism>
<keyword evidence="3" id="KW-0862">Zinc</keyword>
<dbReference type="Pfam" id="PF04770">
    <property type="entry name" value="ZF-HD_dimer"/>
    <property type="match status" value="1"/>
</dbReference>
<feature type="compositionally biased region" description="Low complexity" evidence="4">
    <location>
        <begin position="112"/>
        <end position="125"/>
    </location>
</feature>
<gene>
    <name evidence="6" type="ORF">MKW98_023794</name>
</gene>
<feature type="compositionally biased region" description="Basic and acidic residues" evidence="4">
    <location>
        <begin position="99"/>
        <end position="111"/>
    </location>
</feature>
<dbReference type="GO" id="GO:0050793">
    <property type="term" value="P:regulation of developmental process"/>
    <property type="evidence" value="ECO:0007669"/>
    <property type="project" value="TreeGrafter"/>
</dbReference>
<dbReference type="PANTHER" id="PTHR31948">
    <property type="entry name" value="ZINC-FINGER HOMEODOMAIN PROTEIN 2"/>
    <property type="match status" value="1"/>
</dbReference>
<reference evidence="6" key="1">
    <citation type="submission" date="2022-04" db="EMBL/GenBank/DDBJ databases">
        <title>A functionally conserved STORR gene fusion in Papaver species that diverged 16.8 million years ago.</title>
        <authorList>
            <person name="Catania T."/>
        </authorList>
    </citation>
    <scope>NUCLEOTIDE SEQUENCE</scope>
    <source>
        <strain evidence="6">S-188037</strain>
    </source>
</reference>
<comment type="caution">
    <text evidence="6">The sequence shown here is derived from an EMBL/GenBank/DDBJ whole genome shotgun (WGS) entry which is preliminary data.</text>
</comment>
<dbReference type="NCBIfam" id="TIGR01566">
    <property type="entry name" value="ZF_HD_prot_N"/>
    <property type="match status" value="1"/>
</dbReference>
<sequence length="219" mass="24463">MEGSRNKKEIYGECQKNHSAKLGTDTRDGCGEYMADDTTPRGLYCDACGCHRNFHKKILALVDSVDGDELLEYEATASVGGVAYESHQQQHAATLGGSIRKDEQRRSEHQETLATTNANNTGTRNKQGRGTASSGYRRSRFSHTQKEKLIRLGFSIGWRMPTKSSPVEHEEEIRKLCNEFGITRFVFKTWMNNQKKYHVQSSATSTPATDPSLPPPGFS</sequence>
<feature type="region of interest" description="Disordered" evidence="4">
    <location>
        <begin position="88"/>
        <end position="140"/>
    </location>
</feature>
<dbReference type="AlphaFoldDB" id="A0AAD4XN17"/>
<dbReference type="InterPro" id="IPR006456">
    <property type="entry name" value="ZF_HD_homeobox_Cys/His_dimer"/>
</dbReference>
<protein>
    <recommendedName>
        <fullName evidence="5">ZF-HD dimerization-type domain-containing protein</fullName>
    </recommendedName>
</protein>
<dbReference type="Proteomes" id="UP001202328">
    <property type="component" value="Unassembled WGS sequence"/>
</dbReference>
<keyword evidence="2" id="KW-0863">Zinc-finger</keyword>
<dbReference type="GO" id="GO:0008270">
    <property type="term" value="F:zinc ion binding"/>
    <property type="evidence" value="ECO:0007669"/>
    <property type="project" value="UniProtKB-KW"/>
</dbReference>
<dbReference type="PROSITE" id="PS51523">
    <property type="entry name" value="ZF_HD_DIMER"/>
    <property type="match status" value="1"/>
</dbReference>